<feature type="chain" id="PRO_5034163097" evidence="2">
    <location>
        <begin position="24"/>
        <end position="180"/>
    </location>
</feature>
<protein>
    <submittedName>
        <fullName evidence="3">Uncharacterized protein</fullName>
    </submittedName>
</protein>
<reference evidence="3" key="1">
    <citation type="submission" date="2021-05" db="EMBL/GenBank/DDBJ databases">
        <authorList>
            <person name="Alioto T."/>
            <person name="Alioto T."/>
            <person name="Gomez Garrido J."/>
        </authorList>
    </citation>
    <scope>NUCLEOTIDE SEQUENCE</scope>
</reference>
<proteinExistence type="predicted"/>
<evidence type="ECO:0000256" key="2">
    <source>
        <dbReference type="SAM" id="SignalP"/>
    </source>
</evidence>
<keyword evidence="1" id="KW-0175">Coiled coil</keyword>
<dbReference type="EMBL" id="HBUF01023032">
    <property type="protein sequence ID" value="CAG6611835.1"/>
    <property type="molecule type" value="Transcribed_RNA"/>
</dbReference>
<organism evidence="3">
    <name type="scientific">Cacopsylla melanoneura</name>
    <dbReference type="NCBI Taxonomy" id="428564"/>
    <lineage>
        <taxon>Eukaryota</taxon>
        <taxon>Metazoa</taxon>
        <taxon>Ecdysozoa</taxon>
        <taxon>Arthropoda</taxon>
        <taxon>Hexapoda</taxon>
        <taxon>Insecta</taxon>
        <taxon>Pterygota</taxon>
        <taxon>Neoptera</taxon>
        <taxon>Paraneoptera</taxon>
        <taxon>Hemiptera</taxon>
        <taxon>Sternorrhyncha</taxon>
        <taxon>Psylloidea</taxon>
        <taxon>Psyllidae</taxon>
        <taxon>Psyllinae</taxon>
        <taxon>Cacopsylla</taxon>
    </lineage>
</organism>
<keyword evidence="2" id="KW-0732">Signal</keyword>
<name>A0A8D8LL68_9HEMI</name>
<accession>A0A8D8LL68</accession>
<sequence>MSATVKHTLFYFTLVILLQQYLSIQPAQDRHRKQKRAILQDTESNHTIPSEVQTTMSMNLTTLTSEERIEQMKKLKEAELHLRKNLKEKGKEYENQLYENWPNVVREFELRGPRFLLDPSAKMLADNLKRAGLTYEVMAENWSEFLQILRLNGSQSFLKMVDTFKKDEEIMTLPTTTGSG</sequence>
<evidence type="ECO:0000313" key="3">
    <source>
        <dbReference type="EMBL" id="CAG6611835.1"/>
    </source>
</evidence>
<feature type="signal peptide" evidence="2">
    <location>
        <begin position="1"/>
        <end position="23"/>
    </location>
</feature>
<dbReference type="AlphaFoldDB" id="A0A8D8LL68"/>
<feature type="coiled-coil region" evidence="1">
    <location>
        <begin position="69"/>
        <end position="96"/>
    </location>
</feature>
<evidence type="ECO:0000256" key="1">
    <source>
        <dbReference type="SAM" id="Coils"/>
    </source>
</evidence>